<keyword evidence="12" id="KW-1185">Reference proteome</keyword>
<dbReference type="Proteomes" id="UP001432322">
    <property type="component" value="Unassembled WGS sequence"/>
</dbReference>
<protein>
    <recommendedName>
        <fullName evidence="13">SET domain-containing protein</fullName>
    </recommendedName>
</protein>
<feature type="domain" description="Pre-SET" evidence="10">
    <location>
        <begin position="375"/>
        <end position="452"/>
    </location>
</feature>
<organism evidence="11 12">
    <name type="scientific">Pristionchus fissidentatus</name>
    <dbReference type="NCBI Taxonomy" id="1538716"/>
    <lineage>
        <taxon>Eukaryota</taxon>
        <taxon>Metazoa</taxon>
        <taxon>Ecdysozoa</taxon>
        <taxon>Nematoda</taxon>
        <taxon>Chromadorea</taxon>
        <taxon>Rhabditida</taxon>
        <taxon>Rhabditina</taxon>
        <taxon>Diplogasteromorpha</taxon>
        <taxon>Diplogasteroidea</taxon>
        <taxon>Neodiplogasteridae</taxon>
        <taxon>Pristionchus</taxon>
    </lineage>
</organism>
<evidence type="ECO:0000256" key="4">
    <source>
        <dbReference type="ARBA" id="ARBA00022679"/>
    </source>
</evidence>
<evidence type="ECO:0000256" key="5">
    <source>
        <dbReference type="ARBA" id="ARBA00022691"/>
    </source>
</evidence>
<feature type="compositionally biased region" description="Polar residues" evidence="8">
    <location>
        <begin position="92"/>
        <end position="106"/>
    </location>
</feature>
<dbReference type="Gene3D" id="2.170.270.10">
    <property type="entry name" value="SET domain"/>
    <property type="match status" value="1"/>
</dbReference>
<keyword evidence="3" id="KW-0489">Methyltransferase</keyword>
<keyword evidence="5" id="KW-0949">S-adenosyl-L-methionine</keyword>
<gene>
    <name evidence="11" type="ORF">PFISCL1PPCAC_13310</name>
</gene>
<dbReference type="GO" id="GO:0008270">
    <property type="term" value="F:zinc ion binding"/>
    <property type="evidence" value="ECO:0007669"/>
    <property type="project" value="InterPro"/>
</dbReference>
<dbReference type="GO" id="GO:0042054">
    <property type="term" value="F:histone methyltransferase activity"/>
    <property type="evidence" value="ECO:0007669"/>
    <property type="project" value="InterPro"/>
</dbReference>
<proteinExistence type="predicted"/>
<keyword evidence="2" id="KW-0158">Chromosome</keyword>
<evidence type="ECO:0000256" key="2">
    <source>
        <dbReference type="ARBA" id="ARBA00022454"/>
    </source>
</evidence>
<dbReference type="GO" id="GO:0005694">
    <property type="term" value="C:chromosome"/>
    <property type="evidence" value="ECO:0007669"/>
    <property type="project" value="UniProtKB-SubCell"/>
</dbReference>
<dbReference type="Pfam" id="PF00856">
    <property type="entry name" value="SET"/>
    <property type="match status" value="1"/>
</dbReference>
<comment type="caution">
    <text evidence="11">The sequence shown here is derived from an EMBL/GenBank/DDBJ whole genome shotgun (WGS) entry which is preliminary data.</text>
</comment>
<dbReference type="InterPro" id="IPR046341">
    <property type="entry name" value="SET_dom_sf"/>
</dbReference>
<keyword evidence="7" id="KW-0862">Zinc</keyword>
<evidence type="ECO:0000313" key="12">
    <source>
        <dbReference type="Proteomes" id="UP001432322"/>
    </source>
</evidence>
<reference evidence="11" key="1">
    <citation type="submission" date="2023-10" db="EMBL/GenBank/DDBJ databases">
        <title>Genome assembly of Pristionchus species.</title>
        <authorList>
            <person name="Yoshida K."/>
            <person name="Sommer R.J."/>
        </authorList>
    </citation>
    <scope>NUCLEOTIDE SEQUENCE</scope>
    <source>
        <strain evidence="11">RS5133</strain>
    </source>
</reference>
<evidence type="ECO:0000259" key="10">
    <source>
        <dbReference type="PROSITE" id="PS50867"/>
    </source>
</evidence>
<evidence type="ECO:0000256" key="6">
    <source>
        <dbReference type="ARBA" id="ARBA00022723"/>
    </source>
</evidence>
<dbReference type="PROSITE" id="PS50867">
    <property type="entry name" value="PRE_SET"/>
    <property type="match status" value="1"/>
</dbReference>
<evidence type="ECO:0000256" key="1">
    <source>
        <dbReference type="ARBA" id="ARBA00004286"/>
    </source>
</evidence>
<dbReference type="GO" id="GO:0005634">
    <property type="term" value="C:nucleus"/>
    <property type="evidence" value="ECO:0007669"/>
    <property type="project" value="InterPro"/>
</dbReference>
<evidence type="ECO:0000259" key="9">
    <source>
        <dbReference type="PROSITE" id="PS50280"/>
    </source>
</evidence>
<dbReference type="InterPro" id="IPR001214">
    <property type="entry name" value="SET_dom"/>
</dbReference>
<dbReference type="InterPro" id="IPR007728">
    <property type="entry name" value="Pre-SET_dom"/>
</dbReference>
<keyword evidence="6" id="KW-0479">Metal-binding</keyword>
<evidence type="ECO:0008006" key="13">
    <source>
        <dbReference type="Google" id="ProtNLM"/>
    </source>
</evidence>
<dbReference type="EMBL" id="BTSY01000004">
    <property type="protein sequence ID" value="GMT22013.1"/>
    <property type="molecule type" value="Genomic_DNA"/>
</dbReference>
<dbReference type="Pfam" id="PF05033">
    <property type="entry name" value="Pre-SET"/>
    <property type="match status" value="1"/>
</dbReference>
<dbReference type="PANTHER" id="PTHR46223:SF3">
    <property type="entry name" value="HISTONE-LYSINE N-METHYLTRANSFERASE SET-23"/>
    <property type="match status" value="1"/>
</dbReference>
<dbReference type="GO" id="GO:0032259">
    <property type="term" value="P:methylation"/>
    <property type="evidence" value="ECO:0007669"/>
    <property type="project" value="UniProtKB-KW"/>
</dbReference>
<evidence type="ECO:0000313" key="11">
    <source>
        <dbReference type="EMBL" id="GMT22013.1"/>
    </source>
</evidence>
<feature type="compositionally biased region" description="Acidic residues" evidence="8">
    <location>
        <begin position="42"/>
        <end position="51"/>
    </location>
</feature>
<accession>A0AAV5VUF8</accession>
<feature type="region of interest" description="Disordered" evidence="8">
    <location>
        <begin position="1"/>
        <end position="115"/>
    </location>
</feature>
<dbReference type="PROSITE" id="PS50280">
    <property type="entry name" value="SET"/>
    <property type="match status" value="1"/>
</dbReference>
<sequence length="623" mass="69758">ARAVMPSKGASVAVGNGRNSNRLSSGSAVDENGQKVSVKVEEPDEFDDADTSADFKFTVPSVPHKRAQKRRLSTDSPALESTPVRRALAVSRNDSNSPIATRNGATPDNRRRSGSVFSRAGSVFSNAGSVNSFGDPNDVDGKVKGAPMSFNDRQLLELASCIIYPFPRYTNFTDVSLRSRVCIGKRLSKMKGLLLDLNQPGEIDGVDGESEPGRDYTVDSFIAVDNLAVLLNWEGFKYPTWQDKRLFEHGPAFIEYNRRIKMLDHVMGWFMINMTYGEMRKNYPYLTISQTVDYGVYVKHPGIVYLSGLRKRERQINDFLDTAYNRDSDKHGPTLIFEDNTNFQGSSIPAYEHILDNQLTDAAKKIEDDLLVVETNCNCTKNCDTRTCDCANKTESNLAYIRKRTVGNTAPVHGDGPKGNKEVSSDFVDAYECGSACSCSIDKCTQRVIQRGRQVRLIVFRHHEKGWILRTAENIKAGTFVCEYTGVMMTTKEAAAKTDPTYQLEVEVKTKSGRNHTLVLDARLKGSEARFVSHSCDANLFSFRVHYDITGRSKRHIGMYASRDIAAGEELTFDYYPNYVKPADFVSKVKFQCSCNAETCRYKAWKKETAAARRASMKMEEEE</sequence>
<comment type="subcellular location">
    <subcellularLocation>
        <location evidence="1">Chromosome</location>
    </subcellularLocation>
</comment>
<dbReference type="SUPFAM" id="SSF82199">
    <property type="entry name" value="SET domain"/>
    <property type="match status" value="1"/>
</dbReference>
<evidence type="ECO:0000256" key="7">
    <source>
        <dbReference type="ARBA" id="ARBA00022833"/>
    </source>
</evidence>
<dbReference type="SMART" id="SM00317">
    <property type="entry name" value="SET"/>
    <property type="match status" value="1"/>
</dbReference>
<evidence type="ECO:0000256" key="3">
    <source>
        <dbReference type="ARBA" id="ARBA00022603"/>
    </source>
</evidence>
<evidence type="ECO:0000256" key="8">
    <source>
        <dbReference type="SAM" id="MobiDB-lite"/>
    </source>
</evidence>
<dbReference type="InterPro" id="IPR050973">
    <property type="entry name" value="H3K9_Histone-Lys_N-MTase"/>
</dbReference>
<keyword evidence="4" id="KW-0808">Transferase</keyword>
<name>A0AAV5VUF8_9BILA</name>
<dbReference type="PANTHER" id="PTHR46223">
    <property type="entry name" value="HISTONE-LYSINE N-METHYLTRANSFERASE SUV39H"/>
    <property type="match status" value="1"/>
</dbReference>
<feature type="domain" description="SET" evidence="9">
    <location>
        <begin position="455"/>
        <end position="576"/>
    </location>
</feature>
<feature type="compositionally biased region" description="Low complexity" evidence="8">
    <location>
        <begin position="15"/>
        <end position="27"/>
    </location>
</feature>
<feature type="non-terminal residue" evidence="11">
    <location>
        <position position="1"/>
    </location>
</feature>
<dbReference type="AlphaFoldDB" id="A0AAV5VUF8"/>